<reference evidence="2" key="1">
    <citation type="submission" date="2021-01" db="EMBL/GenBank/DDBJ databases">
        <authorList>
            <person name="Corre E."/>
            <person name="Pelletier E."/>
            <person name="Niang G."/>
            <person name="Scheremetjew M."/>
            <person name="Finn R."/>
            <person name="Kale V."/>
            <person name="Holt S."/>
            <person name="Cochrane G."/>
            <person name="Meng A."/>
            <person name="Brown T."/>
            <person name="Cohen L."/>
        </authorList>
    </citation>
    <scope>NUCLEOTIDE SEQUENCE</scope>
    <source>
        <strain evidence="2">UTEX LB 2760</strain>
    </source>
</reference>
<sequence>MLFLKCCSYDHLSLIISSKISPDGDSSTAKLIPQEVPAAPAQPTEFQTNSASPNTSTNFKIITSHLSRTTTHTGLIVISRVSSIQVSSTIPPTPIAALKTLLSKSTRFLRI</sequence>
<evidence type="ECO:0000313" key="1">
    <source>
        <dbReference type="EMBL" id="CAD8403674.1"/>
    </source>
</evidence>
<evidence type="ECO:0000313" key="2">
    <source>
        <dbReference type="EMBL" id="CAD8403675.1"/>
    </source>
</evidence>
<gene>
    <name evidence="1" type="ORF">RMAR0315_LOCUS13683</name>
    <name evidence="2" type="ORF">RMAR0315_LOCUS13684</name>
</gene>
<dbReference type="EMBL" id="HBEK01024918">
    <property type="protein sequence ID" value="CAD8403674.1"/>
    <property type="molecule type" value="Transcribed_RNA"/>
</dbReference>
<accession>A0A6T6P8N3</accession>
<dbReference type="EMBL" id="HBEK01024919">
    <property type="protein sequence ID" value="CAD8403675.1"/>
    <property type="molecule type" value="Transcribed_RNA"/>
</dbReference>
<dbReference type="AlphaFoldDB" id="A0A6T6P8N3"/>
<name>A0A6T6P8N3_9RHOD</name>
<proteinExistence type="predicted"/>
<protein>
    <submittedName>
        <fullName evidence="2">Uncharacterized protein</fullName>
    </submittedName>
</protein>
<organism evidence="2">
    <name type="scientific">Rhodosorus marinus</name>
    <dbReference type="NCBI Taxonomy" id="101924"/>
    <lineage>
        <taxon>Eukaryota</taxon>
        <taxon>Rhodophyta</taxon>
        <taxon>Stylonematophyceae</taxon>
        <taxon>Stylonematales</taxon>
        <taxon>Stylonemataceae</taxon>
        <taxon>Rhodosorus</taxon>
    </lineage>
</organism>